<dbReference type="SUPFAM" id="SSF53474">
    <property type="entry name" value="alpha/beta-Hydrolases"/>
    <property type="match status" value="1"/>
</dbReference>
<feature type="compositionally biased region" description="Polar residues" evidence="1">
    <location>
        <begin position="71"/>
        <end position="97"/>
    </location>
</feature>
<feature type="signal peptide" evidence="3">
    <location>
        <begin position="1"/>
        <end position="21"/>
    </location>
</feature>
<reference evidence="4" key="1">
    <citation type="journal article" date="2023" name="PhytoFront">
        <title>Draft Genome Resources of Seven Strains of Tilletia horrida, Causal Agent of Kernel Smut of Rice.</title>
        <authorList>
            <person name="Khanal S."/>
            <person name="Antony Babu S."/>
            <person name="Zhou X.G."/>
        </authorList>
    </citation>
    <scope>NUCLEOTIDE SEQUENCE</scope>
    <source>
        <strain evidence="4">TX3</strain>
    </source>
</reference>
<keyword evidence="2" id="KW-1133">Transmembrane helix</keyword>
<dbReference type="AlphaFoldDB" id="A0AAN6GF68"/>
<sequence length="579" mass="63641">MRFSSTLSVLALASSAVFASASSPSSSSAGASRRHGSIAHHAADGSSSSSSSSSHSRDLAPASFERRISKTDLTAQPPTRRQKQNFQASNTQTDYPSEATQSAWAALADTDPILASQQVLEGNAMVYDTALNAQTYSLNPTNGNQHLPIWQNLGLPFVPIGDATPGTNGGWVNLPAQPGFDLNNTWVQVDNAVLPFYISSGYDPTKIKRAVITWPGKPRDAWKYGSFALTALQAANYNATRYFNIPEDQAPSNDSVLIISPIYLNDDEDLPDGSVAPNYLAFHGSRWQSGYQAVYPKNLNRTITTYDIVDNFTDWLFDQKQFPFLNSVSIVGHSMGGQAAQRYALLKKAKPYDDNMRYWVGNPGSWGWLSEDRPLAANASCADTFDEWGYGLGGNLSKMTRYGRKQVNASKTDVVNRFLSRRVHIALALLDDGPGDTHCEALRQGSTHLGRGSQFIQEIADVTNGVWPEKFTLSYVANTSHQDFEMFEANHSLWHIYQEDFDVRYPDIGNVANPGEVPKKQPGTKAFATPIHKIMAYSLLLGSIACIVLAFCLLPCLFPANTNSWEEAAWENEAKRKLI</sequence>
<evidence type="ECO:0000313" key="4">
    <source>
        <dbReference type="EMBL" id="KAK0530198.1"/>
    </source>
</evidence>
<protein>
    <submittedName>
        <fullName evidence="4">Uncharacterized protein</fullName>
    </submittedName>
</protein>
<dbReference type="Gene3D" id="3.40.50.1820">
    <property type="entry name" value="alpha/beta hydrolase"/>
    <property type="match status" value="1"/>
</dbReference>
<organism evidence="4 5">
    <name type="scientific">Tilletia horrida</name>
    <dbReference type="NCBI Taxonomy" id="155126"/>
    <lineage>
        <taxon>Eukaryota</taxon>
        <taxon>Fungi</taxon>
        <taxon>Dikarya</taxon>
        <taxon>Basidiomycota</taxon>
        <taxon>Ustilaginomycotina</taxon>
        <taxon>Exobasidiomycetes</taxon>
        <taxon>Tilletiales</taxon>
        <taxon>Tilletiaceae</taxon>
        <taxon>Tilletia</taxon>
    </lineage>
</organism>
<feature type="chain" id="PRO_5042899871" evidence="3">
    <location>
        <begin position="22"/>
        <end position="579"/>
    </location>
</feature>
<evidence type="ECO:0000256" key="3">
    <source>
        <dbReference type="SAM" id="SignalP"/>
    </source>
</evidence>
<feature type="region of interest" description="Disordered" evidence="1">
    <location>
        <begin position="21"/>
        <end position="97"/>
    </location>
</feature>
<keyword evidence="2" id="KW-0812">Transmembrane</keyword>
<dbReference type="Proteomes" id="UP001176521">
    <property type="component" value="Unassembled WGS sequence"/>
</dbReference>
<evidence type="ECO:0000313" key="5">
    <source>
        <dbReference type="Proteomes" id="UP001176521"/>
    </source>
</evidence>
<keyword evidence="3" id="KW-0732">Signal</keyword>
<feature type="compositionally biased region" description="Low complexity" evidence="1">
    <location>
        <begin position="21"/>
        <end position="31"/>
    </location>
</feature>
<proteinExistence type="predicted"/>
<accession>A0AAN6GF68</accession>
<feature type="transmembrane region" description="Helical" evidence="2">
    <location>
        <begin position="534"/>
        <end position="558"/>
    </location>
</feature>
<dbReference type="EMBL" id="JAPDMQ010000221">
    <property type="protein sequence ID" value="KAK0530198.1"/>
    <property type="molecule type" value="Genomic_DNA"/>
</dbReference>
<dbReference type="InterPro" id="IPR029058">
    <property type="entry name" value="AB_hydrolase_fold"/>
</dbReference>
<name>A0AAN6GF68_9BASI</name>
<keyword evidence="5" id="KW-1185">Reference proteome</keyword>
<gene>
    <name evidence="4" type="ORF">OC842_004008</name>
</gene>
<keyword evidence="2" id="KW-0472">Membrane</keyword>
<comment type="caution">
    <text evidence="4">The sequence shown here is derived from an EMBL/GenBank/DDBJ whole genome shotgun (WGS) entry which is preliminary data.</text>
</comment>
<evidence type="ECO:0000256" key="1">
    <source>
        <dbReference type="SAM" id="MobiDB-lite"/>
    </source>
</evidence>
<dbReference type="PANTHER" id="PTHR35560:SF3">
    <property type="entry name" value="PEPTIDASE S9 PROLYL OLIGOPEPTIDASE CATALYTIC DOMAIN-CONTAINING PROTEIN"/>
    <property type="match status" value="1"/>
</dbReference>
<evidence type="ECO:0000256" key="2">
    <source>
        <dbReference type="SAM" id="Phobius"/>
    </source>
</evidence>
<dbReference type="PANTHER" id="PTHR35560">
    <property type="entry name" value="BLL0132 PROTEIN"/>
    <property type="match status" value="1"/>
</dbReference>